<evidence type="ECO:0000256" key="9">
    <source>
        <dbReference type="ARBA" id="ARBA00023012"/>
    </source>
</evidence>
<dbReference type="InterPro" id="IPR004358">
    <property type="entry name" value="Sig_transdc_His_kin-like_C"/>
</dbReference>
<dbReference type="SMART" id="SM00304">
    <property type="entry name" value="HAMP"/>
    <property type="match status" value="1"/>
</dbReference>
<evidence type="ECO:0000256" key="4">
    <source>
        <dbReference type="ARBA" id="ARBA00022553"/>
    </source>
</evidence>
<evidence type="ECO:0000256" key="2">
    <source>
        <dbReference type="ARBA" id="ARBA00004236"/>
    </source>
</evidence>
<dbReference type="InterPro" id="IPR036097">
    <property type="entry name" value="HisK_dim/P_sf"/>
</dbReference>
<keyword evidence="7" id="KW-0418">Kinase</keyword>
<keyword evidence="5" id="KW-0808">Transferase</keyword>
<dbReference type="InterPro" id="IPR050428">
    <property type="entry name" value="TCS_sensor_his_kinase"/>
</dbReference>
<keyword evidence="8" id="KW-1133">Transmembrane helix</keyword>
<dbReference type="EMBL" id="BAABKB010000028">
    <property type="protein sequence ID" value="GAA5025667.1"/>
    <property type="molecule type" value="Genomic_DNA"/>
</dbReference>
<dbReference type="InterPro" id="IPR003660">
    <property type="entry name" value="HAMP_dom"/>
</dbReference>
<dbReference type="CDD" id="cd06225">
    <property type="entry name" value="HAMP"/>
    <property type="match status" value="1"/>
</dbReference>
<keyword evidence="15" id="KW-0547">Nucleotide-binding</keyword>
<dbReference type="Pfam" id="PF02518">
    <property type="entry name" value="HATPase_c"/>
    <property type="match status" value="1"/>
</dbReference>
<dbReference type="PANTHER" id="PTHR45436">
    <property type="entry name" value="SENSOR HISTIDINE KINASE YKOH"/>
    <property type="match status" value="1"/>
</dbReference>
<feature type="domain" description="Histidine kinase" evidence="13">
    <location>
        <begin position="251"/>
        <end position="463"/>
    </location>
</feature>
<dbReference type="InterPro" id="IPR003594">
    <property type="entry name" value="HATPase_dom"/>
</dbReference>
<dbReference type="SMART" id="SM00387">
    <property type="entry name" value="HATPase_c"/>
    <property type="match status" value="1"/>
</dbReference>
<dbReference type="SUPFAM" id="SSF55874">
    <property type="entry name" value="ATPase domain of HSP90 chaperone/DNA topoisomerase II/histidine kinase"/>
    <property type="match status" value="1"/>
</dbReference>
<keyword evidence="6" id="KW-0812">Transmembrane</keyword>
<keyword evidence="12" id="KW-0732">Signal</keyword>
<dbReference type="Gene3D" id="1.10.287.130">
    <property type="match status" value="1"/>
</dbReference>
<dbReference type="Pfam" id="PF00672">
    <property type="entry name" value="HAMP"/>
    <property type="match status" value="1"/>
</dbReference>
<dbReference type="EC" id="2.7.13.3" evidence="3"/>
<evidence type="ECO:0000256" key="7">
    <source>
        <dbReference type="ARBA" id="ARBA00022777"/>
    </source>
</evidence>
<proteinExistence type="predicted"/>
<comment type="catalytic activity">
    <reaction evidence="1">
        <text>ATP + protein L-histidine = ADP + protein N-phospho-L-histidine.</text>
        <dbReference type="EC" id="2.7.13.3"/>
    </reaction>
</comment>
<keyword evidence="9" id="KW-0902">Two-component regulatory system</keyword>
<feature type="signal peptide" evidence="12">
    <location>
        <begin position="1"/>
        <end position="25"/>
    </location>
</feature>
<reference evidence="16" key="1">
    <citation type="journal article" date="2019" name="Int. J. Syst. Evol. Microbiol.">
        <title>The Global Catalogue of Microorganisms (GCM) 10K type strain sequencing project: providing services to taxonomists for standard genome sequencing and annotation.</title>
        <authorList>
            <consortium name="The Broad Institute Genomics Platform"/>
            <consortium name="The Broad Institute Genome Sequencing Center for Infectious Disease"/>
            <person name="Wu L."/>
            <person name="Ma J."/>
        </authorList>
    </citation>
    <scope>NUCLEOTIDE SEQUENCE [LARGE SCALE GENOMIC DNA]</scope>
    <source>
        <strain evidence="16">JCM 18409</strain>
    </source>
</reference>
<keyword evidence="4" id="KW-0597">Phosphoprotein</keyword>
<organism evidence="15 16">
    <name type="scientific">Streptomyces siamensis</name>
    <dbReference type="NCBI Taxonomy" id="1274986"/>
    <lineage>
        <taxon>Bacteria</taxon>
        <taxon>Bacillati</taxon>
        <taxon>Actinomycetota</taxon>
        <taxon>Actinomycetes</taxon>
        <taxon>Kitasatosporales</taxon>
        <taxon>Streptomycetaceae</taxon>
        <taxon>Streptomyces</taxon>
    </lineage>
</organism>
<comment type="subcellular location">
    <subcellularLocation>
        <location evidence="2">Cell membrane</location>
    </subcellularLocation>
</comment>
<comment type="caution">
    <text evidence="15">The sequence shown here is derived from an EMBL/GenBank/DDBJ whole genome shotgun (WGS) entry which is preliminary data.</text>
</comment>
<dbReference type="CDD" id="cd00082">
    <property type="entry name" value="HisKA"/>
    <property type="match status" value="1"/>
</dbReference>
<evidence type="ECO:0000256" key="3">
    <source>
        <dbReference type="ARBA" id="ARBA00012438"/>
    </source>
</evidence>
<dbReference type="PANTHER" id="PTHR45436:SF5">
    <property type="entry name" value="SENSOR HISTIDINE KINASE TRCS"/>
    <property type="match status" value="1"/>
</dbReference>
<dbReference type="PRINTS" id="PR00344">
    <property type="entry name" value="BCTRLSENSOR"/>
</dbReference>
<feature type="chain" id="PRO_5045593501" description="histidine kinase" evidence="12">
    <location>
        <begin position="26"/>
        <end position="478"/>
    </location>
</feature>
<keyword evidence="15" id="KW-0067">ATP-binding</keyword>
<dbReference type="Pfam" id="PF00512">
    <property type="entry name" value="HisKA"/>
    <property type="match status" value="1"/>
</dbReference>
<dbReference type="PROSITE" id="PS50109">
    <property type="entry name" value="HIS_KIN"/>
    <property type="match status" value="1"/>
</dbReference>
<dbReference type="Proteomes" id="UP001501759">
    <property type="component" value="Unassembled WGS sequence"/>
</dbReference>
<feature type="domain" description="HAMP" evidence="14">
    <location>
        <begin position="190"/>
        <end position="243"/>
    </location>
</feature>
<dbReference type="SUPFAM" id="SSF158472">
    <property type="entry name" value="HAMP domain-like"/>
    <property type="match status" value="1"/>
</dbReference>
<evidence type="ECO:0000259" key="14">
    <source>
        <dbReference type="PROSITE" id="PS50885"/>
    </source>
</evidence>
<evidence type="ECO:0000313" key="15">
    <source>
        <dbReference type="EMBL" id="GAA5025667.1"/>
    </source>
</evidence>
<dbReference type="Gene3D" id="6.10.340.10">
    <property type="match status" value="1"/>
</dbReference>
<evidence type="ECO:0000256" key="5">
    <source>
        <dbReference type="ARBA" id="ARBA00022679"/>
    </source>
</evidence>
<evidence type="ECO:0000256" key="8">
    <source>
        <dbReference type="ARBA" id="ARBA00022989"/>
    </source>
</evidence>
<dbReference type="SUPFAM" id="SSF47384">
    <property type="entry name" value="Homodimeric domain of signal transducing histidine kinase"/>
    <property type="match status" value="1"/>
</dbReference>
<feature type="region of interest" description="Disordered" evidence="11">
    <location>
        <begin position="456"/>
        <end position="478"/>
    </location>
</feature>
<evidence type="ECO:0000256" key="1">
    <source>
        <dbReference type="ARBA" id="ARBA00000085"/>
    </source>
</evidence>
<accession>A0ABP9JAQ1</accession>
<name>A0ABP9JAQ1_9ACTN</name>
<sequence>MTRRHRYFSLRVRLGLLAAAAVAVAVSTAAVSAWLVTRQQLTGQLDSNLRSVQASPRYVQALLGTCGVERPTPGTSDQTPTSYTVQVITADGSVCAAPGSTPIEVTDEDLAVLRGLRGTVLHDAVSEKGDSMRVATSRPDMPRAAGDFAVSIAQPLDTVNEPLGRLALILLGVAGVGIVGAATAGAGVARTGLRPVKALTATAEHIAHTDDLTVRIPAEGGDEIARLSEAFNSMTEALATSRTRQQQLIADAGHELRTPLTSLRTNIELLIRSERTGRRIPAEARLDLLTSIGSQIGELAGLVGDLQELSRPDSVRGNGPLEVVALHHVAERALERARRRGKHLEFESTMDEWYVLAEPASLERAVVNLLDNAVKFSPEGGKVSVSLGSGRLTVRDEGAGIPPDELPHVFDRFWRSPTARGLPGSGLGLAIVSQTVRRSGGTVELRSAGAVGTEAVVRIPGSHQPPPERAPGNRPVDP</sequence>
<keyword evidence="10" id="KW-0472">Membrane</keyword>
<dbReference type="GO" id="GO:0005524">
    <property type="term" value="F:ATP binding"/>
    <property type="evidence" value="ECO:0007669"/>
    <property type="project" value="UniProtKB-KW"/>
</dbReference>
<dbReference type="RefSeq" id="WP_345656004.1">
    <property type="nucleotide sequence ID" value="NZ_BAABKB010000028.1"/>
</dbReference>
<dbReference type="InterPro" id="IPR003661">
    <property type="entry name" value="HisK_dim/P_dom"/>
</dbReference>
<gene>
    <name evidence="15" type="ORF">GCM10023335_60550</name>
</gene>
<dbReference type="PROSITE" id="PS50885">
    <property type="entry name" value="HAMP"/>
    <property type="match status" value="1"/>
</dbReference>
<protein>
    <recommendedName>
        <fullName evidence="3">histidine kinase</fullName>
        <ecNumber evidence="3">2.7.13.3</ecNumber>
    </recommendedName>
</protein>
<evidence type="ECO:0000313" key="16">
    <source>
        <dbReference type="Proteomes" id="UP001501759"/>
    </source>
</evidence>
<evidence type="ECO:0000256" key="12">
    <source>
        <dbReference type="SAM" id="SignalP"/>
    </source>
</evidence>
<evidence type="ECO:0000256" key="10">
    <source>
        <dbReference type="ARBA" id="ARBA00023136"/>
    </source>
</evidence>
<dbReference type="CDD" id="cd00075">
    <property type="entry name" value="HATPase"/>
    <property type="match status" value="1"/>
</dbReference>
<evidence type="ECO:0000256" key="11">
    <source>
        <dbReference type="SAM" id="MobiDB-lite"/>
    </source>
</evidence>
<dbReference type="SMART" id="SM00388">
    <property type="entry name" value="HisKA"/>
    <property type="match status" value="1"/>
</dbReference>
<dbReference type="InterPro" id="IPR036890">
    <property type="entry name" value="HATPase_C_sf"/>
</dbReference>
<dbReference type="Gene3D" id="3.30.565.10">
    <property type="entry name" value="Histidine kinase-like ATPase, C-terminal domain"/>
    <property type="match status" value="1"/>
</dbReference>
<evidence type="ECO:0000259" key="13">
    <source>
        <dbReference type="PROSITE" id="PS50109"/>
    </source>
</evidence>
<dbReference type="InterPro" id="IPR005467">
    <property type="entry name" value="His_kinase_dom"/>
</dbReference>
<keyword evidence="16" id="KW-1185">Reference proteome</keyword>
<evidence type="ECO:0000256" key="6">
    <source>
        <dbReference type="ARBA" id="ARBA00022692"/>
    </source>
</evidence>